<proteinExistence type="inferred from homology"/>
<dbReference type="Pfam" id="PF00550">
    <property type="entry name" value="PP-binding"/>
    <property type="match status" value="1"/>
</dbReference>
<dbReference type="InterPro" id="IPR036736">
    <property type="entry name" value="ACP-like_sf"/>
</dbReference>
<dbReference type="EMBL" id="VCAU01000017">
    <property type="protein sequence ID" value="KAF9891566.1"/>
    <property type="molecule type" value="Genomic_DNA"/>
</dbReference>
<dbReference type="Gene3D" id="3.30.300.30">
    <property type="match status" value="1"/>
</dbReference>
<organism evidence="6 7">
    <name type="scientific">Aspergillus nanangensis</name>
    <dbReference type="NCBI Taxonomy" id="2582783"/>
    <lineage>
        <taxon>Eukaryota</taxon>
        <taxon>Fungi</taxon>
        <taxon>Dikarya</taxon>
        <taxon>Ascomycota</taxon>
        <taxon>Pezizomycotina</taxon>
        <taxon>Eurotiomycetes</taxon>
        <taxon>Eurotiomycetidae</taxon>
        <taxon>Eurotiales</taxon>
        <taxon>Aspergillaceae</taxon>
        <taxon>Aspergillus</taxon>
        <taxon>Aspergillus subgen. Circumdati</taxon>
    </lineage>
</organism>
<keyword evidence="1" id="KW-0596">Phosphopantetheine</keyword>
<dbReference type="SMART" id="SM00823">
    <property type="entry name" value="PKS_PP"/>
    <property type="match status" value="1"/>
</dbReference>
<dbReference type="GO" id="GO:0016874">
    <property type="term" value="F:ligase activity"/>
    <property type="evidence" value="ECO:0007669"/>
    <property type="project" value="UniProtKB-KW"/>
</dbReference>
<dbReference type="InterPro" id="IPR009081">
    <property type="entry name" value="PP-bd_ACP"/>
</dbReference>
<dbReference type="GO" id="GO:0043041">
    <property type="term" value="P:amino acid activation for nonribosomal peptide biosynthetic process"/>
    <property type="evidence" value="ECO:0007669"/>
    <property type="project" value="TreeGrafter"/>
</dbReference>
<dbReference type="SUPFAM" id="SSF52777">
    <property type="entry name" value="CoA-dependent acyltransferases"/>
    <property type="match status" value="1"/>
</dbReference>
<dbReference type="InterPro" id="IPR023213">
    <property type="entry name" value="CAT-like_dom_sf"/>
</dbReference>
<evidence type="ECO:0000256" key="3">
    <source>
        <dbReference type="ARBA" id="ARBA00022598"/>
    </source>
</evidence>
<feature type="domain" description="Carrier" evidence="5">
    <location>
        <begin position="83"/>
        <end position="157"/>
    </location>
</feature>
<dbReference type="SUPFAM" id="SSF56801">
    <property type="entry name" value="Acetyl-CoA synthetase-like"/>
    <property type="match status" value="1"/>
</dbReference>
<evidence type="ECO:0000256" key="2">
    <source>
        <dbReference type="ARBA" id="ARBA00022553"/>
    </source>
</evidence>
<dbReference type="GO" id="GO:0031177">
    <property type="term" value="F:phosphopantetheine binding"/>
    <property type="evidence" value="ECO:0007669"/>
    <property type="project" value="InterPro"/>
</dbReference>
<dbReference type="PANTHER" id="PTHR45527:SF1">
    <property type="entry name" value="FATTY ACID SYNTHASE"/>
    <property type="match status" value="1"/>
</dbReference>
<dbReference type="InterPro" id="IPR006162">
    <property type="entry name" value="Ppantetheine_attach_site"/>
</dbReference>
<dbReference type="GO" id="GO:0005737">
    <property type="term" value="C:cytoplasm"/>
    <property type="evidence" value="ECO:0007669"/>
    <property type="project" value="TreeGrafter"/>
</dbReference>
<reference evidence="6" key="1">
    <citation type="journal article" date="2019" name="Beilstein J. Org. Chem.">
        <title>Nanangenines: drimane sesquiterpenoids as the dominant metabolite cohort of a novel Australian fungus, Aspergillus nanangensis.</title>
        <authorList>
            <person name="Lacey H.J."/>
            <person name="Gilchrist C.L.M."/>
            <person name="Crombie A."/>
            <person name="Kalaitzis J.A."/>
            <person name="Vuong D."/>
            <person name="Rutledge P.J."/>
            <person name="Turner P."/>
            <person name="Pitt J.I."/>
            <person name="Lacey E."/>
            <person name="Chooi Y.H."/>
            <person name="Piggott A.M."/>
        </authorList>
    </citation>
    <scope>NUCLEOTIDE SEQUENCE</scope>
    <source>
        <strain evidence="6">MST-FP2251</strain>
    </source>
</reference>
<dbReference type="Proteomes" id="UP001194746">
    <property type="component" value="Unassembled WGS sequence"/>
</dbReference>
<sequence length="316" mass="35043">MATGPVDQIRDALAGYTRGLDEYLSDRLPPYMLPSVYIPVAEIPMTVGGKTDRGCLAQAGASYTLAELAALQPSAGRRQSATTTMEQRLQQLWATVLGLDDPDSIATNANFFRMGGDSIAAIRLSQRASEDGLALTAADIFRNPRLCDLALLVRVGDPTSSDESRPFSLLSSCPGGAGRTGCPDDLAARICPLVEQPPRHIADIYPTTDLQKRYVTAAVDVHRGEVEYIYMDLPRGVDVARVHRSCRDLWCHLDILRTVFVVDPQSHQLWQEYIYYIILASYYSASFYKFLNLIYVIQPALPIVYFKSYLIIVLDI</sequence>
<dbReference type="GO" id="GO:0044550">
    <property type="term" value="P:secondary metabolite biosynthetic process"/>
    <property type="evidence" value="ECO:0007669"/>
    <property type="project" value="TreeGrafter"/>
</dbReference>
<dbReference type="InterPro" id="IPR020806">
    <property type="entry name" value="PKS_PP-bd"/>
</dbReference>
<dbReference type="PROSITE" id="PS50075">
    <property type="entry name" value="CARRIER"/>
    <property type="match status" value="1"/>
</dbReference>
<dbReference type="PROSITE" id="PS00012">
    <property type="entry name" value="PHOSPHOPANTETHEINE"/>
    <property type="match status" value="1"/>
</dbReference>
<keyword evidence="2" id="KW-0597">Phosphoprotein</keyword>
<gene>
    <name evidence="6" type="ORF">FE257_003577</name>
</gene>
<evidence type="ECO:0000313" key="7">
    <source>
        <dbReference type="Proteomes" id="UP001194746"/>
    </source>
</evidence>
<name>A0AAD4GW79_ASPNN</name>
<protein>
    <recommendedName>
        <fullName evidence="5">Carrier domain-containing protein</fullName>
    </recommendedName>
</protein>
<evidence type="ECO:0000256" key="1">
    <source>
        <dbReference type="ARBA" id="ARBA00022450"/>
    </source>
</evidence>
<evidence type="ECO:0000259" key="5">
    <source>
        <dbReference type="PROSITE" id="PS50075"/>
    </source>
</evidence>
<keyword evidence="7" id="KW-1185">Reference proteome</keyword>
<evidence type="ECO:0000256" key="4">
    <source>
        <dbReference type="ARBA" id="ARBA00029454"/>
    </source>
</evidence>
<accession>A0AAD4GW79</accession>
<reference evidence="6" key="2">
    <citation type="submission" date="2020-02" db="EMBL/GenBank/DDBJ databases">
        <authorList>
            <person name="Gilchrist C.L.M."/>
            <person name="Chooi Y.-H."/>
        </authorList>
    </citation>
    <scope>NUCLEOTIDE SEQUENCE</scope>
    <source>
        <strain evidence="6">MST-FP2251</strain>
    </source>
</reference>
<dbReference type="FunFam" id="1.10.1200.10:FF:000005">
    <property type="entry name" value="Nonribosomal peptide synthetase 1"/>
    <property type="match status" value="1"/>
</dbReference>
<dbReference type="AlphaFoldDB" id="A0AAD4GW79"/>
<dbReference type="InterPro" id="IPR045851">
    <property type="entry name" value="AMP-bd_C_sf"/>
</dbReference>
<evidence type="ECO:0000313" key="6">
    <source>
        <dbReference type="EMBL" id="KAF9891566.1"/>
    </source>
</evidence>
<keyword evidence="3" id="KW-0436">Ligase</keyword>
<comment type="similarity">
    <text evidence="4">Belongs to the NRP synthetase family.</text>
</comment>
<comment type="caution">
    <text evidence="6">The sequence shown here is derived from an EMBL/GenBank/DDBJ whole genome shotgun (WGS) entry which is preliminary data.</text>
</comment>
<dbReference type="Gene3D" id="1.10.1200.10">
    <property type="entry name" value="ACP-like"/>
    <property type="match status" value="1"/>
</dbReference>
<dbReference type="PANTHER" id="PTHR45527">
    <property type="entry name" value="NONRIBOSOMAL PEPTIDE SYNTHETASE"/>
    <property type="match status" value="1"/>
</dbReference>
<dbReference type="Gene3D" id="3.30.559.10">
    <property type="entry name" value="Chloramphenicol acetyltransferase-like domain"/>
    <property type="match status" value="1"/>
</dbReference>
<dbReference type="SUPFAM" id="SSF47336">
    <property type="entry name" value="ACP-like"/>
    <property type="match status" value="1"/>
</dbReference>